<keyword evidence="1" id="KW-0812">Transmembrane</keyword>
<keyword evidence="1" id="KW-0472">Membrane</keyword>
<dbReference type="EMBL" id="JAYFUL010000027">
    <property type="protein sequence ID" value="MEA5259229.1"/>
    <property type="molecule type" value="Genomic_DNA"/>
</dbReference>
<comment type="caution">
    <text evidence="2">The sequence shown here is derived from an EMBL/GenBank/DDBJ whole genome shotgun (WGS) entry which is preliminary data.</text>
</comment>
<dbReference type="RefSeq" id="WP_323250738.1">
    <property type="nucleotide sequence ID" value="NZ_JAYFUL010000027.1"/>
</dbReference>
<evidence type="ECO:0000256" key="1">
    <source>
        <dbReference type="SAM" id="Phobius"/>
    </source>
</evidence>
<evidence type="ECO:0000313" key="2">
    <source>
        <dbReference type="EMBL" id="MEA5259229.1"/>
    </source>
</evidence>
<feature type="transmembrane region" description="Helical" evidence="1">
    <location>
        <begin position="21"/>
        <end position="42"/>
    </location>
</feature>
<keyword evidence="1" id="KW-1133">Transmembrane helix</keyword>
<evidence type="ECO:0000313" key="3">
    <source>
        <dbReference type="Proteomes" id="UP001304671"/>
    </source>
</evidence>
<reference evidence="2 3" key="1">
    <citation type="submission" date="2023-12" db="EMBL/GenBank/DDBJ databases">
        <title>Novel species of the genus Arcicella isolated from rivers.</title>
        <authorList>
            <person name="Lu H."/>
        </authorList>
    </citation>
    <scope>NUCLEOTIDE SEQUENCE [LARGE SCALE GENOMIC DNA]</scope>
    <source>
        <strain evidence="2 3">LMG 21963</strain>
    </source>
</reference>
<organism evidence="2 3">
    <name type="scientific">Arcicella aquatica</name>
    <dbReference type="NCBI Taxonomy" id="217141"/>
    <lineage>
        <taxon>Bacteria</taxon>
        <taxon>Pseudomonadati</taxon>
        <taxon>Bacteroidota</taxon>
        <taxon>Cytophagia</taxon>
        <taxon>Cytophagales</taxon>
        <taxon>Flectobacillaceae</taxon>
        <taxon>Arcicella</taxon>
    </lineage>
</organism>
<sequence length="153" mass="17613">MLTFNIDIQKLTRQQIGKLKSWLALAIVAVLVGQSVVGYLLVVSLKDENTFSQEMSKTESKVKQLHQETKQKLLALIDFDQSSDKQNRGTNSVLNLTPFNLFCEDSSIKLPIHYSFPFLQKRNYIYLNLYYFNLYLKIPHPPQTTSFSAVFMG</sequence>
<dbReference type="Proteomes" id="UP001304671">
    <property type="component" value="Unassembled WGS sequence"/>
</dbReference>
<name>A0ABU5QQX9_9BACT</name>
<accession>A0ABU5QQX9</accession>
<gene>
    <name evidence="2" type="ORF">VB264_15640</name>
</gene>
<proteinExistence type="predicted"/>
<protein>
    <submittedName>
        <fullName evidence="2">Uncharacterized protein</fullName>
    </submittedName>
</protein>
<keyword evidence="3" id="KW-1185">Reference proteome</keyword>